<dbReference type="PANTHER" id="PTHR10160:SF19">
    <property type="entry name" value="PROTON-TRANSLOCATING NAD(P)(+) TRANSHYDROGENASE"/>
    <property type="match status" value="1"/>
</dbReference>
<dbReference type="Pfam" id="PF01262">
    <property type="entry name" value="AlaDh_PNT_C"/>
    <property type="match status" value="1"/>
</dbReference>
<dbReference type="SMART" id="SM01002">
    <property type="entry name" value="AlaDh_PNT_C"/>
    <property type="match status" value="1"/>
</dbReference>
<dbReference type="InterPro" id="IPR036291">
    <property type="entry name" value="NAD(P)-bd_dom_sf"/>
</dbReference>
<feature type="domain" description="Alanine dehydrogenase/pyridine nucleotide transhydrogenase N-terminal" evidence="10">
    <location>
        <begin position="6"/>
        <end position="139"/>
    </location>
</feature>
<dbReference type="RefSeq" id="WP_104602643.1">
    <property type="nucleotide sequence ID" value="NZ_CP082217.1"/>
</dbReference>
<comment type="caution">
    <text evidence="11">The sequence shown here is derived from an EMBL/GenBank/DDBJ whole genome shotgun (WGS) entry which is preliminary data.</text>
</comment>
<evidence type="ECO:0000256" key="6">
    <source>
        <dbReference type="ARBA" id="ARBA00022967"/>
    </source>
</evidence>
<dbReference type="SUPFAM" id="SSF51735">
    <property type="entry name" value="NAD(P)-binding Rossmann-fold domains"/>
    <property type="match status" value="1"/>
</dbReference>
<dbReference type="Proteomes" id="UP000239561">
    <property type="component" value="Unassembled WGS sequence"/>
</dbReference>
<comment type="catalytic activity">
    <reaction evidence="8">
        <text>NAD(+) + NADPH + H(+)(in) = NADH + NADP(+) + H(+)(out)</text>
        <dbReference type="Rhea" id="RHEA:47992"/>
        <dbReference type="ChEBI" id="CHEBI:15378"/>
        <dbReference type="ChEBI" id="CHEBI:57540"/>
        <dbReference type="ChEBI" id="CHEBI:57783"/>
        <dbReference type="ChEBI" id="CHEBI:57945"/>
        <dbReference type="ChEBI" id="CHEBI:58349"/>
        <dbReference type="EC" id="7.1.1.1"/>
    </reaction>
</comment>
<dbReference type="InterPro" id="IPR008143">
    <property type="entry name" value="Ala_DH/PNT_CS2"/>
</dbReference>
<sequence>MAVQVLVLKERAAGERRVAATPETVKKMVALGAHVWIEPDAGRASAMDDAAYVAAGAQPADAQTLAQADVLLCVQAPPTELLLQCKVQAVVIGMLAPDADPARAQAIAGRELIAFALERLPRTTRAQAMDVLSSQAGMAGYKAVLIAAQLAPRFFPMLTTAAGTLRPCKVLVIGAGVAGLQAIATAKRLGAQVEGFDVRPETREQIASLGARFLDLGVSAAGEGGYARQLTDDERAEQQRRLADHLKGVDVVVCTAAVPGRPAPKIVTIDMVRGMRAGSVIVDLAAETGGNCAATRAGETYELDGVTIAGPLNLASQGAVHASEMFARNVHAFVALLLKDGALAFDWGDELLAKTRWSAPTG</sequence>
<evidence type="ECO:0000256" key="7">
    <source>
        <dbReference type="ARBA" id="ARBA00023027"/>
    </source>
</evidence>
<accession>A0A2S7DUF2</accession>
<dbReference type="GO" id="GO:0016491">
    <property type="term" value="F:oxidoreductase activity"/>
    <property type="evidence" value="ECO:0007669"/>
    <property type="project" value="InterPro"/>
</dbReference>
<dbReference type="Gene3D" id="3.40.50.720">
    <property type="entry name" value="NAD(P)-binding Rossmann-like Domain"/>
    <property type="match status" value="2"/>
</dbReference>
<dbReference type="GO" id="GO:0008750">
    <property type="term" value="F:proton-translocating NAD(P)+ transhydrogenase activity"/>
    <property type="evidence" value="ECO:0007669"/>
    <property type="project" value="UniProtKB-EC"/>
</dbReference>
<evidence type="ECO:0000259" key="10">
    <source>
        <dbReference type="SMART" id="SM01003"/>
    </source>
</evidence>
<dbReference type="SUPFAM" id="SSF52283">
    <property type="entry name" value="Formate/glycerate dehydrogenase catalytic domain-like"/>
    <property type="match status" value="1"/>
</dbReference>
<dbReference type="GO" id="GO:0050661">
    <property type="term" value="F:NADP binding"/>
    <property type="evidence" value="ECO:0007669"/>
    <property type="project" value="TreeGrafter"/>
</dbReference>
<dbReference type="GO" id="GO:0006740">
    <property type="term" value="P:NADPH regeneration"/>
    <property type="evidence" value="ECO:0007669"/>
    <property type="project" value="TreeGrafter"/>
</dbReference>
<keyword evidence="5" id="KW-0521">NADP</keyword>
<dbReference type="AlphaFoldDB" id="A0A2S7DUF2"/>
<dbReference type="PROSITE" id="PS00837">
    <property type="entry name" value="ALADH_PNT_2"/>
    <property type="match status" value="1"/>
</dbReference>
<evidence type="ECO:0000256" key="4">
    <source>
        <dbReference type="ARBA" id="ARBA00022741"/>
    </source>
</evidence>
<evidence type="ECO:0000313" key="12">
    <source>
        <dbReference type="Proteomes" id="UP000239561"/>
    </source>
</evidence>
<evidence type="ECO:0000256" key="1">
    <source>
        <dbReference type="ARBA" id="ARBA00003943"/>
    </source>
</evidence>
<proteinExistence type="inferred from homology"/>
<comment type="function">
    <text evidence="1">The transhydrogenation between NADH and NADP is coupled to respiration and ATP hydrolysis and functions as a proton pump across the membrane.</text>
</comment>
<comment type="similarity">
    <text evidence="2">Belongs to the AlaDH/PNT family.</text>
</comment>
<keyword evidence="4" id="KW-0547">Nucleotide-binding</keyword>
<keyword evidence="7" id="KW-0520">NAD</keyword>
<protein>
    <recommendedName>
        <fullName evidence="3">proton-translocating NAD(P)(+) transhydrogenase</fullName>
        <ecNumber evidence="3">7.1.1.1</ecNumber>
    </recommendedName>
</protein>
<name>A0A2S7DUF2_9XANT</name>
<evidence type="ECO:0000259" key="9">
    <source>
        <dbReference type="SMART" id="SM01002"/>
    </source>
</evidence>
<organism evidence="11 12">
    <name type="scientific">Xanthomonas cucurbitae</name>
    <dbReference type="NCBI Taxonomy" id="56453"/>
    <lineage>
        <taxon>Bacteria</taxon>
        <taxon>Pseudomonadati</taxon>
        <taxon>Pseudomonadota</taxon>
        <taxon>Gammaproteobacteria</taxon>
        <taxon>Lysobacterales</taxon>
        <taxon>Lysobacteraceae</taxon>
        <taxon>Xanthomonas</taxon>
    </lineage>
</organism>
<evidence type="ECO:0000256" key="8">
    <source>
        <dbReference type="ARBA" id="ARBA00048202"/>
    </source>
</evidence>
<dbReference type="InterPro" id="IPR007886">
    <property type="entry name" value="AlaDH/PNT_N"/>
</dbReference>
<dbReference type="PANTHER" id="PTHR10160">
    <property type="entry name" value="NAD(P) TRANSHYDROGENASE"/>
    <property type="match status" value="1"/>
</dbReference>
<evidence type="ECO:0000256" key="5">
    <source>
        <dbReference type="ARBA" id="ARBA00022857"/>
    </source>
</evidence>
<dbReference type="GO" id="GO:0005886">
    <property type="term" value="C:plasma membrane"/>
    <property type="evidence" value="ECO:0007669"/>
    <property type="project" value="TreeGrafter"/>
</dbReference>
<dbReference type="InterPro" id="IPR007698">
    <property type="entry name" value="AlaDH/PNT_NAD(H)-bd"/>
</dbReference>
<evidence type="ECO:0000256" key="3">
    <source>
        <dbReference type="ARBA" id="ARBA00012943"/>
    </source>
</evidence>
<dbReference type="SMART" id="SM01003">
    <property type="entry name" value="AlaDh_PNT_N"/>
    <property type="match status" value="1"/>
</dbReference>
<evidence type="ECO:0000256" key="2">
    <source>
        <dbReference type="ARBA" id="ARBA00005689"/>
    </source>
</evidence>
<feature type="domain" description="Alanine dehydrogenase/pyridine nucleotide transhydrogenase NAD(H)-binding" evidence="9">
    <location>
        <begin position="148"/>
        <end position="310"/>
    </location>
</feature>
<dbReference type="Pfam" id="PF05222">
    <property type="entry name" value="AlaDh_PNT_N"/>
    <property type="match status" value="1"/>
</dbReference>
<evidence type="ECO:0000313" key="11">
    <source>
        <dbReference type="EMBL" id="PPU77468.1"/>
    </source>
</evidence>
<reference evidence="11 12" key="1">
    <citation type="submission" date="2016-08" db="EMBL/GenBank/DDBJ databases">
        <authorList>
            <person name="Seilhamer J.J."/>
        </authorList>
    </citation>
    <scope>NUCLEOTIDE SEQUENCE [LARGE SCALE GENOMIC DNA]</scope>
    <source>
        <strain evidence="11 12">CFBP2542</strain>
    </source>
</reference>
<dbReference type="EC" id="7.1.1.1" evidence="3"/>
<dbReference type="EMBL" id="MDED01000007">
    <property type="protein sequence ID" value="PPU77468.1"/>
    <property type="molecule type" value="Genomic_DNA"/>
</dbReference>
<gene>
    <name evidence="11" type="ORF">XcuCFBP2542_05665</name>
</gene>
<keyword evidence="6" id="KW-1278">Translocase</keyword>
<dbReference type="CDD" id="cd05304">
    <property type="entry name" value="Rubrum_tdh"/>
    <property type="match status" value="1"/>
</dbReference>